<organism evidence="4 5">
    <name type="scientific">Anaeramoeba flamelloides</name>
    <dbReference type="NCBI Taxonomy" id="1746091"/>
    <lineage>
        <taxon>Eukaryota</taxon>
        <taxon>Metamonada</taxon>
        <taxon>Anaeramoebidae</taxon>
        <taxon>Anaeramoeba</taxon>
    </lineage>
</organism>
<feature type="compositionally biased region" description="Low complexity" evidence="2">
    <location>
        <begin position="165"/>
        <end position="174"/>
    </location>
</feature>
<dbReference type="EMBL" id="JANTQA010000051">
    <property type="protein sequence ID" value="KAJ3430335.1"/>
    <property type="molecule type" value="Genomic_DNA"/>
</dbReference>
<name>A0AAV7YPE8_9EUKA</name>
<gene>
    <name evidence="4" type="ORF">M0812_23340</name>
</gene>
<dbReference type="InterPro" id="IPR015915">
    <property type="entry name" value="Kelch-typ_b-propeller"/>
</dbReference>
<dbReference type="SUPFAM" id="SSF117281">
    <property type="entry name" value="Kelch motif"/>
    <property type="match status" value="1"/>
</dbReference>
<feature type="region of interest" description="Disordered" evidence="2">
    <location>
        <begin position="440"/>
        <end position="471"/>
    </location>
</feature>
<evidence type="ECO:0000256" key="2">
    <source>
        <dbReference type="SAM" id="MobiDB-lite"/>
    </source>
</evidence>
<keyword evidence="1" id="KW-0677">Repeat</keyword>
<feature type="region of interest" description="Disordered" evidence="2">
    <location>
        <begin position="90"/>
        <end position="132"/>
    </location>
</feature>
<dbReference type="Pfam" id="PF06588">
    <property type="entry name" value="Muskelin_N"/>
    <property type="match status" value="1"/>
</dbReference>
<feature type="compositionally biased region" description="Low complexity" evidence="2">
    <location>
        <begin position="556"/>
        <end position="577"/>
    </location>
</feature>
<dbReference type="PANTHER" id="PTHR15526:SF5">
    <property type="entry name" value="MUSKELIN"/>
    <property type="match status" value="1"/>
</dbReference>
<dbReference type="InterPro" id="IPR010565">
    <property type="entry name" value="Muskelin_N"/>
</dbReference>
<dbReference type="Proteomes" id="UP001146793">
    <property type="component" value="Unassembled WGS sequence"/>
</dbReference>
<feature type="region of interest" description="Disordered" evidence="2">
    <location>
        <begin position="152"/>
        <end position="207"/>
    </location>
</feature>
<feature type="compositionally biased region" description="Polar residues" evidence="2">
    <location>
        <begin position="448"/>
        <end position="459"/>
    </location>
</feature>
<dbReference type="GO" id="GO:0005737">
    <property type="term" value="C:cytoplasm"/>
    <property type="evidence" value="ECO:0007669"/>
    <property type="project" value="TreeGrafter"/>
</dbReference>
<accession>A0AAV7YPE8</accession>
<evidence type="ECO:0000259" key="3">
    <source>
        <dbReference type="Pfam" id="PF06588"/>
    </source>
</evidence>
<feature type="domain" description="Muskelin N-terminal" evidence="3">
    <location>
        <begin position="244"/>
        <end position="319"/>
    </location>
</feature>
<dbReference type="InterPro" id="IPR052456">
    <property type="entry name" value="CTLH_complex_component"/>
</dbReference>
<dbReference type="PANTHER" id="PTHR15526">
    <property type="entry name" value="MUSKELIN"/>
    <property type="match status" value="1"/>
</dbReference>
<evidence type="ECO:0000313" key="4">
    <source>
        <dbReference type="EMBL" id="KAJ3430335.1"/>
    </source>
</evidence>
<feature type="region of interest" description="Disordered" evidence="2">
    <location>
        <begin position="556"/>
        <end position="585"/>
    </location>
</feature>
<dbReference type="AlphaFoldDB" id="A0AAV7YPE8"/>
<sequence>MKSKIQKLHYSIERFSSFCPPHHPNNLQNFSKDDHSLWITKGIINEFVLFRLKHPQSLVHNATIISHPFNSNKQRLRSCVTRVRILGYKKNLKKNKNKNKKRSKQEYVKNTLAKNIGNKHKINRKENNQQLQTNKYQTTKIQKQKQKQIQIQIQNQKQKQKQKQIHNQSQIQNQSGFKKKQTKPKPNQNPNKSKEIDKKKKQQKKKIKQFEKDRWVILYEGDLDQKKIFKKCSTRSPLTHQPSKFTYLKIVPLSTLEKTTNYSIFSISFEGVANKESKRRRKKAKNKFKTRLTVHSILPFLRRNGYFEIFNELNKRHSFPKFEHPIISQLFQKVVIDGDWDAIESKFLMNANLLGLFNDHVSKKPILGNWDYLFNPDSKLNNCALQNRGSPSKTAKHQILLDNVKNVLYLINASNQGNPINKKREFISIWKLQLKKKKKQNQKENVIGNCNRNRNPKFTNNNNDDDDDDDDDDGFKYLWEKIEPIRQSPPKLINNYTSVFDPIQQQIWILAGFLPGHYPLFYVFDIKTRKWNFRFPQKASRLITILFQTNRQRNQQQQLRQQQLRQQRRYPQQQQQRIRTRRYQKDNQPKIQLEPIVNHKMIFDPESRMIYIFGGMNKKLDYFGLYSFNVNDNEWKLIRDYDEQRKTDSIILRSRLYHGMVLLKKKYFLNQNSNSNLGINGKSIPTEFRNGNNFLIILGGLEIDNNLPKNKIICYDILNDKVFPLLNSKEIPQYLNNFSQSQLIQSTCEIVIQSNLNYRNQLSLFSLKEKIWKFPKFLKLQSNNNRNNTDININKNLKNINNHPQNRAMTNIIVHPQTGEIWMGFGYEHNSTKPIQARFFNDLWKCNLKKYTGNDVVNNVKFLIRKQQAIEMLNDPNISQSQTFEFIRTKVQKVAPEPIVSTDNRDSNNDNKNSLPSKMVLEIIFGNNNNLTEEQIKQKRINLFSKLINFFPKEMLPSQNDINQIINH</sequence>
<reference evidence="4" key="1">
    <citation type="submission" date="2022-08" db="EMBL/GenBank/DDBJ databases">
        <title>Novel sulphate-reducing endosymbionts in the free-living metamonad Anaeramoeba.</title>
        <authorList>
            <person name="Jerlstrom-Hultqvist J."/>
            <person name="Cepicka I."/>
            <person name="Gallot-Lavallee L."/>
            <person name="Salas-Leiva D."/>
            <person name="Curtis B.A."/>
            <person name="Zahonova K."/>
            <person name="Pipaliya S."/>
            <person name="Dacks J."/>
            <person name="Roger A.J."/>
        </authorList>
    </citation>
    <scope>NUCLEOTIDE SEQUENCE</scope>
    <source>
        <strain evidence="4">Busselton2</strain>
    </source>
</reference>
<comment type="caution">
    <text evidence="4">The sequence shown here is derived from an EMBL/GenBank/DDBJ whole genome shotgun (WGS) entry which is preliminary data.</text>
</comment>
<protein>
    <submittedName>
        <fullName evidence="4">Muskelin</fullName>
    </submittedName>
</protein>
<evidence type="ECO:0000256" key="1">
    <source>
        <dbReference type="ARBA" id="ARBA00022737"/>
    </source>
</evidence>
<feature type="compositionally biased region" description="Basic residues" evidence="2">
    <location>
        <begin position="90"/>
        <end position="103"/>
    </location>
</feature>
<evidence type="ECO:0000313" key="5">
    <source>
        <dbReference type="Proteomes" id="UP001146793"/>
    </source>
</evidence>
<proteinExistence type="predicted"/>
<dbReference type="Gene3D" id="2.120.10.80">
    <property type="entry name" value="Kelch-type beta propeller"/>
    <property type="match status" value="1"/>
</dbReference>